<gene>
    <name evidence="8" type="ORF">SAMN05444955_11845</name>
</gene>
<dbReference type="NCBIfam" id="TIGR02378">
    <property type="entry name" value="nirD_assim_sml"/>
    <property type="match status" value="1"/>
</dbReference>
<evidence type="ECO:0000259" key="7">
    <source>
        <dbReference type="PROSITE" id="PS51296"/>
    </source>
</evidence>
<keyword evidence="3" id="KW-0560">Oxidoreductase</keyword>
<dbReference type="Gene3D" id="2.102.10.10">
    <property type="entry name" value="Rieske [2Fe-2S] iron-sulphur domain"/>
    <property type="match status" value="1"/>
</dbReference>
<dbReference type="GO" id="GO:0004497">
    <property type="term" value="F:monooxygenase activity"/>
    <property type="evidence" value="ECO:0007669"/>
    <property type="project" value="UniProtKB-ARBA"/>
</dbReference>
<dbReference type="GO" id="GO:0016705">
    <property type="term" value="F:oxidoreductase activity, acting on paired donors, with incorporation or reduction of molecular oxygen"/>
    <property type="evidence" value="ECO:0007669"/>
    <property type="project" value="UniProtKB-ARBA"/>
</dbReference>
<reference evidence="8 9" key="1">
    <citation type="submission" date="2016-10" db="EMBL/GenBank/DDBJ databases">
        <authorList>
            <person name="de Groot N.N."/>
        </authorList>
    </citation>
    <scope>NUCLEOTIDE SEQUENCE [LARGE SCALE GENOMIC DNA]</scope>
    <source>
        <strain evidence="8 9">DSM 46701</strain>
    </source>
</reference>
<dbReference type="Pfam" id="PF00355">
    <property type="entry name" value="Rieske"/>
    <property type="match status" value="1"/>
</dbReference>
<dbReference type="GO" id="GO:0046872">
    <property type="term" value="F:metal ion binding"/>
    <property type="evidence" value="ECO:0007669"/>
    <property type="project" value="UniProtKB-KW"/>
</dbReference>
<keyword evidence="6" id="KW-0534">Nitrate assimilation</keyword>
<dbReference type="PROSITE" id="PS51296">
    <property type="entry name" value="RIESKE"/>
    <property type="match status" value="1"/>
</dbReference>
<dbReference type="RefSeq" id="WP_089972319.1">
    <property type="nucleotide sequence ID" value="NZ_FOCQ01000018.1"/>
</dbReference>
<dbReference type="InterPro" id="IPR036922">
    <property type="entry name" value="Rieske_2Fe-2S_sf"/>
</dbReference>
<dbReference type="InterPro" id="IPR017941">
    <property type="entry name" value="Rieske_2Fe-2S"/>
</dbReference>
<keyword evidence="5" id="KW-0411">Iron-sulfur</keyword>
<dbReference type="AlphaFoldDB" id="A0A1H8IPK9"/>
<dbReference type="Proteomes" id="UP000199695">
    <property type="component" value="Unassembled WGS sequence"/>
</dbReference>
<evidence type="ECO:0000256" key="3">
    <source>
        <dbReference type="ARBA" id="ARBA00023002"/>
    </source>
</evidence>
<dbReference type="FunFam" id="2.102.10.10:FF:000013">
    <property type="entry name" value="Nitrite reductase [NAD(P)H], small subunit"/>
    <property type="match status" value="1"/>
</dbReference>
<feature type="domain" description="Rieske" evidence="7">
    <location>
        <begin position="4"/>
        <end position="99"/>
    </location>
</feature>
<dbReference type="GO" id="GO:0042128">
    <property type="term" value="P:nitrate assimilation"/>
    <property type="evidence" value="ECO:0007669"/>
    <property type="project" value="UniProtKB-KW"/>
</dbReference>
<dbReference type="GO" id="GO:0051537">
    <property type="term" value="F:2 iron, 2 sulfur cluster binding"/>
    <property type="evidence" value="ECO:0007669"/>
    <property type="project" value="UniProtKB-KW"/>
</dbReference>
<evidence type="ECO:0000313" key="9">
    <source>
        <dbReference type="Proteomes" id="UP000199695"/>
    </source>
</evidence>
<dbReference type="InterPro" id="IPR012748">
    <property type="entry name" value="Rieske-like_NirD"/>
</dbReference>
<evidence type="ECO:0000313" key="8">
    <source>
        <dbReference type="EMBL" id="SEN69618.1"/>
    </source>
</evidence>
<accession>A0A1H8IPK9</accession>
<evidence type="ECO:0000256" key="1">
    <source>
        <dbReference type="ARBA" id="ARBA00022714"/>
    </source>
</evidence>
<keyword evidence="4" id="KW-0408">Iron</keyword>
<dbReference type="PANTHER" id="PTHR21496">
    <property type="entry name" value="FERREDOXIN-RELATED"/>
    <property type="match status" value="1"/>
</dbReference>
<dbReference type="OrthoDB" id="593800at2"/>
<dbReference type="EMBL" id="FOCQ01000018">
    <property type="protein sequence ID" value="SEN69618.1"/>
    <property type="molecule type" value="Genomic_DNA"/>
</dbReference>
<evidence type="ECO:0000256" key="5">
    <source>
        <dbReference type="ARBA" id="ARBA00023014"/>
    </source>
</evidence>
<protein>
    <submittedName>
        <fullName evidence="8">Nitrite reductase (NADH) small subunit</fullName>
    </submittedName>
</protein>
<keyword evidence="1" id="KW-0001">2Fe-2S</keyword>
<proteinExistence type="predicted"/>
<keyword evidence="9" id="KW-1185">Reference proteome</keyword>
<evidence type="ECO:0000256" key="6">
    <source>
        <dbReference type="ARBA" id="ARBA00023063"/>
    </source>
</evidence>
<dbReference type="SUPFAM" id="SSF50022">
    <property type="entry name" value="ISP domain"/>
    <property type="match status" value="1"/>
</dbReference>
<dbReference type="STRING" id="1173111.SAMN05444955_11845"/>
<dbReference type="CDD" id="cd03530">
    <property type="entry name" value="Rieske_NirD_small_Bacillus"/>
    <property type="match status" value="1"/>
</dbReference>
<name>A0A1H8IPK9_9BACL</name>
<dbReference type="GO" id="GO:0008942">
    <property type="term" value="F:nitrite reductase [NAD(P)H] activity"/>
    <property type="evidence" value="ECO:0007669"/>
    <property type="project" value="InterPro"/>
</dbReference>
<evidence type="ECO:0000256" key="4">
    <source>
        <dbReference type="ARBA" id="ARBA00023004"/>
    </source>
</evidence>
<evidence type="ECO:0000256" key="2">
    <source>
        <dbReference type="ARBA" id="ARBA00022723"/>
    </source>
</evidence>
<dbReference type="PANTHER" id="PTHR21496:SF23">
    <property type="entry name" value="3-PHENYLPROPIONATE_CINNAMIC ACID DIOXYGENASE FERREDOXIN SUBUNIT"/>
    <property type="match status" value="1"/>
</dbReference>
<sequence>MYRIKVAVITELQEKIGKTVEVDGQEIALFRLSDGKIRAVENRCPHKGGTLSEGIVSGEYVFCPLHDWKICLNDGLVQAPDTGCVKTYEVMVEGQDVYIRV</sequence>
<keyword evidence="2" id="KW-0479">Metal-binding</keyword>
<organism evidence="8 9">
    <name type="scientific">Lihuaxuella thermophila</name>
    <dbReference type="NCBI Taxonomy" id="1173111"/>
    <lineage>
        <taxon>Bacteria</taxon>
        <taxon>Bacillati</taxon>
        <taxon>Bacillota</taxon>
        <taxon>Bacilli</taxon>
        <taxon>Bacillales</taxon>
        <taxon>Thermoactinomycetaceae</taxon>
        <taxon>Lihuaxuella</taxon>
    </lineage>
</organism>